<evidence type="ECO:0000313" key="5">
    <source>
        <dbReference type="EMBL" id="OMH84380.1"/>
    </source>
</evidence>
<comment type="caution">
    <text evidence="5">The sequence shown here is derived from an EMBL/GenBank/DDBJ whole genome shotgun (WGS) entry which is preliminary data.</text>
</comment>
<dbReference type="GO" id="GO:0004568">
    <property type="term" value="F:chitinase activity"/>
    <property type="evidence" value="ECO:0007669"/>
    <property type="project" value="InterPro"/>
</dbReference>
<dbReference type="AlphaFoldDB" id="A0A1R1PTT9"/>
<feature type="domain" description="Glycoside hydrolase family 19 catalytic" evidence="4">
    <location>
        <begin position="389"/>
        <end position="463"/>
    </location>
</feature>
<evidence type="ECO:0000259" key="4">
    <source>
        <dbReference type="Pfam" id="PF00182"/>
    </source>
</evidence>
<feature type="signal peptide" evidence="3">
    <location>
        <begin position="1"/>
        <end position="19"/>
    </location>
</feature>
<dbReference type="Gene3D" id="1.10.530.10">
    <property type="match status" value="1"/>
</dbReference>
<dbReference type="Gene3D" id="3.30.20.10">
    <property type="entry name" value="Endochitinase, domain 2"/>
    <property type="match status" value="1"/>
</dbReference>
<dbReference type="Pfam" id="PF00182">
    <property type="entry name" value="Glyco_hydro_19"/>
    <property type="match status" value="1"/>
</dbReference>
<sequence>MLTKYVLIFLLSVGFSVDSSDVDMDSRVTLKHGATTAESTLKRGNEPSLSWLVKEEKGSESRKKITCASSDCRNRSLDKKPIKKQNGERGGELKFPVIPNFKTAFKASYRNINNKDKATKRKIARNHAYKDRDLGKYRPVGPIKNQRGLVSEAGVGSQNDRLIKSETNGTYLGLNHQNNNANSKNKKRLHSSSAITNPGQVININSQYRENKNNREPEFLGQLIKFELDYEDSGRITGFFEFEYGSQYGVGYIYSNIGSKNTSGHKDETPNINNITTYPSISGNGGIIIDIQDVDYDETSEVETNVSAQNPVGKLPKIEYLGINSTMVRNAMRAGNYRAPTEDECNKLIEAIALAEINSVREAAMFIAQIAWESDGLKSKKEYLCEETDCSGMYTSGMDYPGKLYYGRGYIQLTHAMNYFLASDYLFKDNRLLEKPEIVELDDDVSWGVTYWYWKTIIHPIPDVSLNGHFGASTKAINGALECTGANVDRAKERFEIYKKILKVLEPNEEANEKGCYN</sequence>
<feature type="chain" id="PRO_5012141830" evidence="3">
    <location>
        <begin position="20"/>
        <end position="518"/>
    </location>
</feature>
<dbReference type="InterPro" id="IPR000726">
    <property type="entry name" value="Glyco_hydro_19_cat"/>
</dbReference>
<evidence type="ECO:0000313" key="6">
    <source>
        <dbReference type="Proteomes" id="UP000188320"/>
    </source>
</evidence>
<evidence type="ECO:0000256" key="1">
    <source>
        <dbReference type="ARBA" id="ARBA00022821"/>
    </source>
</evidence>
<dbReference type="Proteomes" id="UP000188320">
    <property type="component" value="Unassembled WGS sequence"/>
</dbReference>
<dbReference type="GO" id="GO:0006952">
    <property type="term" value="P:defense response"/>
    <property type="evidence" value="ECO:0007669"/>
    <property type="project" value="UniProtKB-KW"/>
</dbReference>
<keyword evidence="1" id="KW-0611">Plant defense</keyword>
<dbReference type="GO" id="GO:0016998">
    <property type="term" value="P:cell wall macromolecule catabolic process"/>
    <property type="evidence" value="ECO:0007669"/>
    <property type="project" value="InterPro"/>
</dbReference>
<dbReference type="PANTHER" id="PTHR22595:SF79">
    <property type="entry name" value="CHITINASE 12"/>
    <property type="match status" value="1"/>
</dbReference>
<dbReference type="InterPro" id="IPR023346">
    <property type="entry name" value="Lysozyme-like_dom_sf"/>
</dbReference>
<dbReference type="OrthoDB" id="5985073at2759"/>
<reference evidence="6" key="1">
    <citation type="submission" date="2017-01" db="EMBL/GenBank/DDBJ databases">
        <authorList>
            <person name="Wang Y."/>
            <person name="White M."/>
            <person name="Kvist S."/>
            <person name="Moncalvo J.-M."/>
        </authorList>
    </citation>
    <scope>NUCLEOTIDE SEQUENCE [LARGE SCALE GENOMIC DNA]</scope>
    <source>
        <strain evidence="6">COL-18-3</strain>
    </source>
</reference>
<proteinExistence type="predicted"/>
<dbReference type="SUPFAM" id="SSF53955">
    <property type="entry name" value="Lysozyme-like"/>
    <property type="match status" value="1"/>
</dbReference>
<evidence type="ECO:0000256" key="3">
    <source>
        <dbReference type="SAM" id="SignalP"/>
    </source>
</evidence>
<dbReference type="PANTHER" id="PTHR22595">
    <property type="entry name" value="CHITINASE-RELATED"/>
    <property type="match status" value="1"/>
</dbReference>
<protein>
    <submittedName>
        <fullName evidence="5">Acidic endochitinase SP2</fullName>
    </submittedName>
</protein>
<dbReference type="GO" id="GO:0006032">
    <property type="term" value="P:chitin catabolic process"/>
    <property type="evidence" value="ECO:0007669"/>
    <property type="project" value="InterPro"/>
</dbReference>
<dbReference type="EMBL" id="LSSK01000205">
    <property type="protein sequence ID" value="OMH84380.1"/>
    <property type="molecule type" value="Genomic_DNA"/>
</dbReference>
<keyword evidence="6" id="KW-1185">Reference proteome</keyword>
<organism evidence="5 6">
    <name type="scientific">Zancudomyces culisetae</name>
    <name type="common">Gut fungus</name>
    <name type="synonym">Smittium culisetae</name>
    <dbReference type="NCBI Taxonomy" id="1213189"/>
    <lineage>
        <taxon>Eukaryota</taxon>
        <taxon>Fungi</taxon>
        <taxon>Fungi incertae sedis</taxon>
        <taxon>Zoopagomycota</taxon>
        <taxon>Kickxellomycotina</taxon>
        <taxon>Harpellomycetes</taxon>
        <taxon>Harpellales</taxon>
        <taxon>Legeriomycetaceae</taxon>
        <taxon>Zancudomyces</taxon>
    </lineage>
</organism>
<name>A0A1R1PTT9_ZANCU</name>
<gene>
    <name evidence="5" type="ORF">AX774_g2096</name>
</gene>
<keyword evidence="3" id="KW-0732">Signal</keyword>
<keyword evidence="2" id="KW-1015">Disulfide bond</keyword>
<evidence type="ECO:0000256" key="2">
    <source>
        <dbReference type="ARBA" id="ARBA00023157"/>
    </source>
</evidence>
<dbReference type="CDD" id="cd00325">
    <property type="entry name" value="chitinase_GH19"/>
    <property type="match status" value="1"/>
</dbReference>
<accession>A0A1R1PTT9</accession>